<comment type="similarity">
    <text evidence="8">Belongs to the TRAFAC class myosin-kinesin ATPase superfamily. Kinesin family.</text>
</comment>
<organism evidence="13">
    <name type="scientific">Echinostoma caproni</name>
    <dbReference type="NCBI Taxonomy" id="27848"/>
    <lineage>
        <taxon>Eukaryota</taxon>
        <taxon>Metazoa</taxon>
        <taxon>Spiralia</taxon>
        <taxon>Lophotrochozoa</taxon>
        <taxon>Platyhelminthes</taxon>
        <taxon>Trematoda</taxon>
        <taxon>Digenea</taxon>
        <taxon>Plagiorchiida</taxon>
        <taxon>Echinostomata</taxon>
        <taxon>Echinostomatoidea</taxon>
        <taxon>Echinostomatidae</taxon>
        <taxon>Echinostoma</taxon>
    </lineage>
</organism>
<dbReference type="GO" id="GO:0005524">
    <property type="term" value="F:ATP binding"/>
    <property type="evidence" value="ECO:0007669"/>
    <property type="project" value="UniProtKB-UniRule"/>
</dbReference>
<evidence type="ECO:0000256" key="9">
    <source>
        <dbReference type="SAM" id="MobiDB-lite"/>
    </source>
</evidence>
<dbReference type="AlphaFoldDB" id="A0A183AV17"/>
<evidence type="ECO:0000256" key="4">
    <source>
        <dbReference type="ARBA" id="ARBA00022741"/>
    </source>
</evidence>
<evidence type="ECO:0000256" key="1">
    <source>
        <dbReference type="ARBA" id="ARBA00004245"/>
    </source>
</evidence>
<dbReference type="PANTHER" id="PTHR47971">
    <property type="entry name" value="KINESIN-RELATED PROTEIN 6"/>
    <property type="match status" value="1"/>
</dbReference>
<dbReference type="InterPro" id="IPR001752">
    <property type="entry name" value="Kinesin_motor_dom"/>
</dbReference>
<feature type="compositionally biased region" description="Low complexity" evidence="9">
    <location>
        <begin position="59"/>
        <end position="69"/>
    </location>
</feature>
<evidence type="ECO:0000256" key="5">
    <source>
        <dbReference type="ARBA" id="ARBA00022840"/>
    </source>
</evidence>
<dbReference type="GO" id="GO:0007019">
    <property type="term" value="P:microtubule depolymerization"/>
    <property type="evidence" value="ECO:0007669"/>
    <property type="project" value="TreeGrafter"/>
</dbReference>
<reference evidence="13" key="1">
    <citation type="submission" date="2016-06" db="UniProtKB">
        <authorList>
            <consortium name="WormBaseParasite"/>
        </authorList>
    </citation>
    <scope>IDENTIFICATION</scope>
</reference>
<evidence type="ECO:0000256" key="3">
    <source>
        <dbReference type="ARBA" id="ARBA00022701"/>
    </source>
</evidence>
<dbReference type="GO" id="GO:0005874">
    <property type="term" value="C:microtubule"/>
    <property type="evidence" value="ECO:0007669"/>
    <property type="project" value="UniProtKB-KW"/>
</dbReference>
<dbReference type="OrthoDB" id="3176171at2759"/>
<dbReference type="InterPro" id="IPR036961">
    <property type="entry name" value="Kinesin_motor_dom_sf"/>
</dbReference>
<dbReference type="Gene3D" id="3.40.850.10">
    <property type="entry name" value="Kinesin motor domain"/>
    <property type="match status" value="1"/>
</dbReference>
<sequence>MLHQASYSVPFNSVIVIQIELEAIYQLNPNLRRPGTSPEKVAGTGDTSRPQSQKDSHHQPPSSTSQHRSVAPWPQIDPRASVTLLAAKHQASHQTNVTTTGSTTSIASGQNATQYDISSSVPIRTNVPTRAQTTLRSNVTSASVPSRPAFTSGGPDDRTNQSRHATAIPTAAAPTSVNTTSTHDVTQIRHPDTTGPHLPQRLTLEEPMEEDLSEATPVARGPHEADDLRHLADLARDPDGSSLYGEWMEQDTMEPAEDATPVTTNHRAPSTNELQRRQIARGNTVVPNGLPANTGAASSGAVRKSNCVKEIELIKQRREERRAAQRAVRDQIDLDPTNPSYEFHMMINEYRSTLDYRPITNTDPTEDHQICVCVRKRPMNKKELGRREIDVITVPDKEHVIVHEPKTKVDLTKYLENQQFRFDYAFDDTSDNELVSVAILANSLMAPLYACRNVYRYTAKPLVECIFDRGMATCFAYGQTGSGKTHTMGGEFHARGQQNCTNGIYALAGTHIRSIVSLPSFLPYSFLL</sequence>
<feature type="region of interest" description="Disordered" evidence="9">
    <location>
        <begin position="30"/>
        <end position="73"/>
    </location>
</feature>
<feature type="compositionally biased region" description="Polar residues" evidence="9">
    <location>
        <begin position="176"/>
        <end position="185"/>
    </location>
</feature>
<gene>
    <name evidence="11" type="ORF">ECPE_LOCUS10802</name>
</gene>
<dbReference type="PROSITE" id="PS50067">
    <property type="entry name" value="KINESIN_MOTOR_2"/>
    <property type="match status" value="1"/>
</dbReference>
<feature type="compositionally biased region" description="Low complexity" evidence="9">
    <location>
        <begin position="92"/>
        <end position="107"/>
    </location>
</feature>
<dbReference type="GO" id="GO:0003777">
    <property type="term" value="F:microtubule motor activity"/>
    <property type="evidence" value="ECO:0007669"/>
    <property type="project" value="InterPro"/>
</dbReference>
<evidence type="ECO:0000256" key="8">
    <source>
        <dbReference type="PROSITE-ProRule" id="PRU00283"/>
    </source>
</evidence>
<protein>
    <submittedName>
        <fullName evidence="13">Kinesin motor domain-containing protein</fullName>
    </submittedName>
</protein>
<keyword evidence="7" id="KW-0206">Cytoskeleton</keyword>
<feature type="region of interest" description="Disordered" evidence="9">
    <location>
        <begin position="86"/>
        <end position="107"/>
    </location>
</feature>
<dbReference type="PANTHER" id="PTHR47971:SF8">
    <property type="entry name" value="KINESIN-LIKE PROTEIN"/>
    <property type="match status" value="1"/>
</dbReference>
<evidence type="ECO:0000313" key="13">
    <source>
        <dbReference type="WBParaSite" id="ECPE_0001083501-mRNA-1"/>
    </source>
</evidence>
<keyword evidence="6 8" id="KW-0505">Motor protein</keyword>
<reference evidence="11 12" key="2">
    <citation type="submission" date="2018-11" db="EMBL/GenBank/DDBJ databases">
        <authorList>
            <consortium name="Pathogen Informatics"/>
        </authorList>
    </citation>
    <scope>NUCLEOTIDE SEQUENCE [LARGE SCALE GENOMIC DNA]</scope>
    <source>
        <strain evidence="11 12">Egypt</strain>
    </source>
</reference>
<feature type="domain" description="Kinesin motor" evidence="10">
    <location>
        <begin position="369"/>
        <end position="528"/>
    </location>
</feature>
<keyword evidence="4 8" id="KW-0547">Nucleotide-binding</keyword>
<dbReference type="GO" id="GO:0008017">
    <property type="term" value="F:microtubule binding"/>
    <property type="evidence" value="ECO:0007669"/>
    <property type="project" value="InterPro"/>
</dbReference>
<keyword evidence="2" id="KW-0963">Cytoplasm</keyword>
<feature type="binding site" evidence="8">
    <location>
        <begin position="478"/>
        <end position="485"/>
    </location>
    <ligand>
        <name>ATP</name>
        <dbReference type="ChEBI" id="CHEBI:30616"/>
    </ligand>
</feature>
<dbReference type="EMBL" id="UZAN01049706">
    <property type="protein sequence ID" value="VDP87644.1"/>
    <property type="molecule type" value="Genomic_DNA"/>
</dbReference>
<feature type="compositionally biased region" description="Polar residues" evidence="9">
    <location>
        <begin position="261"/>
        <end position="273"/>
    </location>
</feature>
<feature type="compositionally biased region" description="Low complexity" evidence="9">
    <location>
        <begin position="165"/>
        <end position="175"/>
    </location>
</feature>
<accession>A0A183AV17</accession>
<keyword evidence="3" id="KW-0493">Microtubule</keyword>
<dbReference type="WBParaSite" id="ECPE_0001083501-mRNA-1">
    <property type="protein sequence ID" value="ECPE_0001083501-mRNA-1"/>
    <property type="gene ID" value="ECPE_0001083501"/>
</dbReference>
<feature type="compositionally biased region" description="Polar residues" evidence="9">
    <location>
        <begin position="135"/>
        <end position="144"/>
    </location>
</feature>
<evidence type="ECO:0000256" key="6">
    <source>
        <dbReference type="ARBA" id="ARBA00023175"/>
    </source>
</evidence>
<comment type="subcellular location">
    <subcellularLocation>
        <location evidence="1">Cytoplasm</location>
        <location evidence="1">Cytoskeleton</location>
    </subcellularLocation>
</comment>
<dbReference type="InterPro" id="IPR027640">
    <property type="entry name" value="Kinesin-like_fam"/>
</dbReference>
<dbReference type="GO" id="GO:0007018">
    <property type="term" value="P:microtubule-based movement"/>
    <property type="evidence" value="ECO:0007669"/>
    <property type="project" value="InterPro"/>
</dbReference>
<keyword evidence="12" id="KW-1185">Reference proteome</keyword>
<keyword evidence="5 8" id="KW-0067">ATP-binding</keyword>
<dbReference type="SUPFAM" id="SSF52540">
    <property type="entry name" value="P-loop containing nucleoside triphosphate hydrolases"/>
    <property type="match status" value="1"/>
</dbReference>
<feature type="region of interest" description="Disordered" evidence="9">
    <location>
        <begin position="254"/>
        <end position="302"/>
    </location>
</feature>
<dbReference type="Proteomes" id="UP000272942">
    <property type="component" value="Unassembled WGS sequence"/>
</dbReference>
<evidence type="ECO:0000256" key="2">
    <source>
        <dbReference type="ARBA" id="ARBA00022490"/>
    </source>
</evidence>
<proteinExistence type="inferred from homology"/>
<name>A0A183AV17_9TREM</name>
<dbReference type="Pfam" id="PF00225">
    <property type="entry name" value="Kinesin"/>
    <property type="match status" value="1"/>
</dbReference>
<evidence type="ECO:0000259" key="10">
    <source>
        <dbReference type="PROSITE" id="PS50067"/>
    </source>
</evidence>
<dbReference type="InterPro" id="IPR027417">
    <property type="entry name" value="P-loop_NTPase"/>
</dbReference>
<evidence type="ECO:0000256" key="7">
    <source>
        <dbReference type="ARBA" id="ARBA00023212"/>
    </source>
</evidence>
<evidence type="ECO:0000313" key="11">
    <source>
        <dbReference type="EMBL" id="VDP87644.1"/>
    </source>
</evidence>
<feature type="region of interest" description="Disordered" evidence="9">
    <location>
        <begin position="135"/>
        <end position="202"/>
    </location>
</feature>
<dbReference type="SMART" id="SM00129">
    <property type="entry name" value="KISc"/>
    <property type="match status" value="1"/>
</dbReference>
<evidence type="ECO:0000313" key="12">
    <source>
        <dbReference type="Proteomes" id="UP000272942"/>
    </source>
</evidence>